<evidence type="ECO:0000256" key="3">
    <source>
        <dbReference type="ARBA" id="ARBA00015991"/>
    </source>
</evidence>
<evidence type="ECO:0000256" key="7">
    <source>
        <dbReference type="SAM" id="MobiDB-lite"/>
    </source>
</evidence>
<evidence type="ECO:0000259" key="8">
    <source>
        <dbReference type="PROSITE" id="PS51160"/>
    </source>
</evidence>
<keyword evidence="10" id="KW-1185">Reference proteome</keyword>
<dbReference type="Proteomes" id="UP001315860">
    <property type="component" value="Chromosome"/>
</dbReference>
<evidence type="ECO:0000313" key="10">
    <source>
        <dbReference type="Proteomes" id="UP001315860"/>
    </source>
</evidence>
<evidence type="ECO:0000313" key="9">
    <source>
        <dbReference type="EMBL" id="UUI69317.1"/>
    </source>
</evidence>
<evidence type="ECO:0000256" key="4">
    <source>
        <dbReference type="ARBA" id="ARBA00047645"/>
    </source>
</evidence>
<dbReference type="PROSITE" id="PS51160">
    <property type="entry name" value="ACYLPHOSPHATASE_3"/>
    <property type="match status" value="1"/>
</dbReference>
<evidence type="ECO:0000256" key="5">
    <source>
        <dbReference type="PROSITE-ProRule" id="PRU00520"/>
    </source>
</evidence>
<evidence type="ECO:0000256" key="2">
    <source>
        <dbReference type="ARBA" id="ARBA00012150"/>
    </source>
</evidence>
<dbReference type="RefSeq" id="WP_232417224.1">
    <property type="nucleotide sequence ID" value="NZ_CP101990.1"/>
</dbReference>
<dbReference type="InterPro" id="IPR017968">
    <property type="entry name" value="Acylphosphatase_CS"/>
</dbReference>
<dbReference type="PANTHER" id="PTHR47268:SF4">
    <property type="entry name" value="ACYLPHOSPHATASE"/>
    <property type="match status" value="1"/>
</dbReference>
<dbReference type="InterPro" id="IPR020456">
    <property type="entry name" value="Acylphosphatase"/>
</dbReference>
<feature type="domain" description="Acylphosphatase-like" evidence="8">
    <location>
        <begin position="3"/>
        <end position="88"/>
    </location>
</feature>
<dbReference type="PROSITE" id="PS00151">
    <property type="entry name" value="ACYLPHOSPHATASE_2"/>
    <property type="match status" value="1"/>
</dbReference>
<dbReference type="InterPro" id="IPR001792">
    <property type="entry name" value="Acylphosphatase-like_dom"/>
</dbReference>
<proteinExistence type="inferred from homology"/>
<dbReference type="EC" id="3.6.1.7" evidence="2 5"/>
<dbReference type="Pfam" id="PF00708">
    <property type="entry name" value="Acylphosphatase"/>
    <property type="match status" value="1"/>
</dbReference>
<reference evidence="9 10" key="1">
    <citation type="submission" date="2022-07" db="EMBL/GenBank/DDBJ databases">
        <title>Novel species in genus Aeromicrobium.</title>
        <authorList>
            <person name="Ye L."/>
        </authorList>
    </citation>
    <scope>NUCLEOTIDE SEQUENCE [LARGE SCALE GENOMIC DNA]</scope>
    <source>
        <strain evidence="10">zg-Y50</strain>
    </source>
</reference>
<feature type="active site" evidence="5">
    <location>
        <position position="18"/>
    </location>
</feature>
<accession>A0ABY5KFS9</accession>
<dbReference type="PANTHER" id="PTHR47268">
    <property type="entry name" value="ACYLPHOSPHATASE"/>
    <property type="match status" value="1"/>
</dbReference>
<dbReference type="Gene3D" id="3.30.70.100">
    <property type="match status" value="1"/>
</dbReference>
<dbReference type="EMBL" id="CP101990">
    <property type="protein sequence ID" value="UUI69317.1"/>
    <property type="molecule type" value="Genomic_DNA"/>
</dbReference>
<name>A0ABY5KFS9_9ACTN</name>
<organism evidence="9 10">
    <name type="scientific">Aeromicrobium duanguangcaii</name>
    <dbReference type="NCBI Taxonomy" id="2968086"/>
    <lineage>
        <taxon>Bacteria</taxon>
        <taxon>Bacillati</taxon>
        <taxon>Actinomycetota</taxon>
        <taxon>Actinomycetes</taxon>
        <taxon>Propionibacteriales</taxon>
        <taxon>Nocardioidaceae</taxon>
        <taxon>Aeromicrobium</taxon>
    </lineage>
</organism>
<keyword evidence="5" id="KW-0378">Hydrolase</keyword>
<protein>
    <recommendedName>
        <fullName evidence="3 5">acylphosphatase</fullName>
        <ecNumber evidence="2 5">3.6.1.7</ecNumber>
    </recommendedName>
</protein>
<comment type="similarity">
    <text evidence="1 6">Belongs to the acylphosphatase family.</text>
</comment>
<evidence type="ECO:0000256" key="1">
    <source>
        <dbReference type="ARBA" id="ARBA00005614"/>
    </source>
</evidence>
<feature type="active site" evidence="5">
    <location>
        <position position="36"/>
    </location>
</feature>
<gene>
    <name evidence="9" type="ORF">NP095_04200</name>
</gene>
<dbReference type="InterPro" id="IPR036046">
    <property type="entry name" value="Acylphosphatase-like_dom_sf"/>
</dbReference>
<dbReference type="SUPFAM" id="SSF54975">
    <property type="entry name" value="Acylphosphatase/BLUF domain-like"/>
    <property type="match status" value="1"/>
</dbReference>
<sequence>MRRVHVIVRGLVQGVGYRWSTRLVARQNGVTGWVRNLDDGSVEAELQGAPAQVDAVLEWMAEGPPGAHVDSVDASDLAPTEHGGFTVR</sequence>
<comment type="catalytic activity">
    <reaction evidence="4 5">
        <text>an acyl phosphate + H2O = a carboxylate + phosphate + H(+)</text>
        <dbReference type="Rhea" id="RHEA:14965"/>
        <dbReference type="ChEBI" id="CHEBI:15377"/>
        <dbReference type="ChEBI" id="CHEBI:15378"/>
        <dbReference type="ChEBI" id="CHEBI:29067"/>
        <dbReference type="ChEBI" id="CHEBI:43474"/>
        <dbReference type="ChEBI" id="CHEBI:59918"/>
        <dbReference type="EC" id="3.6.1.7"/>
    </reaction>
</comment>
<feature type="region of interest" description="Disordered" evidence="7">
    <location>
        <begin position="68"/>
        <end position="88"/>
    </location>
</feature>
<evidence type="ECO:0000256" key="6">
    <source>
        <dbReference type="RuleBase" id="RU004168"/>
    </source>
</evidence>
<dbReference type="PRINTS" id="PR00112">
    <property type="entry name" value="ACYLPHPHTASE"/>
</dbReference>